<dbReference type="InterPro" id="IPR010998">
    <property type="entry name" value="Integrase_recombinase_N"/>
</dbReference>
<dbReference type="InterPro" id="IPR011010">
    <property type="entry name" value="DNA_brk_join_enz"/>
</dbReference>
<protein>
    <submittedName>
        <fullName evidence="4">Site-specific recombinase XerD</fullName>
    </submittedName>
</protein>
<proteinExistence type="predicted"/>
<dbReference type="GO" id="GO:0003677">
    <property type="term" value="F:DNA binding"/>
    <property type="evidence" value="ECO:0007669"/>
    <property type="project" value="UniProtKB-KW"/>
</dbReference>
<dbReference type="GO" id="GO:0015074">
    <property type="term" value="P:DNA integration"/>
    <property type="evidence" value="ECO:0007669"/>
    <property type="project" value="InterPro"/>
</dbReference>
<dbReference type="STRING" id="429728.SAMN05216456_1468"/>
<keyword evidence="5" id="KW-1185">Reference proteome</keyword>
<keyword evidence="1" id="KW-0238">DNA-binding</keyword>
<dbReference type="GO" id="GO:0006310">
    <property type="term" value="P:DNA recombination"/>
    <property type="evidence" value="ECO:0007669"/>
    <property type="project" value="UniProtKB-KW"/>
</dbReference>
<accession>A0A1I7NAZ3</accession>
<dbReference type="AlphaFoldDB" id="A0A1I7NAZ3"/>
<dbReference type="Gene3D" id="1.10.150.130">
    <property type="match status" value="1"/>
</dbReference>
<dbReference type="PROSITE" id="PS51898">
    <property type="entry name" value="TYR_RECOMBINASE"/>
    <property type="match status" value="1"/>
</dbReference>
<gene>
    <name evidence="4" type="ORF">SAMN05216456_1468</name>
</gene>
<dbReference type="EMBL" id="FPCK01000001">
    <property type="protein sequence ID" value="SFV31818.1"/>
    <property type="molecule type" value="Genomic_DNA"/>
</dbReference>
<evidence type="ECO:0000256" key="1">
    <source>
        <dbReference type="ARBA" id="ARBA00023125"/>
    </source>
</evidence>
<organism evidence="4 5">
    <name type="scientific">Devosia crocina</name>
    <dbReference type="NCBI Taxonomy" id="429728"/>
    <lineage>
        <taxon>Bacteria</taxon>
        <taxon>Pseudomonadati</taxon>
        <taxon>Pseudomonadota</taxon>
        <taxon>Alphaproteobacteria</taxon>
        <taxon>Hyphomicrobiales</taxon>
        <taxon>Devosiaceae</taxon>
        <taxon>Devosia</taxon>
    </lineage>
</organism>
<evidence type="ECO:0000313" key="4">
    <source>
        <dbReference type="EMBL" id="SFV31818.1"/>
    </source>
</evidence>
<sequence length="281" mass="31939">MESMDDELEVAWQKSVVTNGPPSLIERYLREVSRFRGWLSARHIGLLTVNRDTIEQYVLEREPREAATVASIKSLFRFLLANSEIAVDPAEHIRWRKPVLQRKALDETSVHGFLDQLSPWHCADDFGPKQYFPRVRAWAMAELAYSSGMSTEELVKIGLKDTDLPRLSVTVDNRLVPITPRARTAISYWLLIRNALLDVPARFLFHGRGLPHAAMTQRPSADFRFFEIAGRRYTMVELRHAYIVHAADRGLSLANICRLTGLGVAQVESILKEYLIDAPGS</sequence>
<dbReference type="SUPFAM" id="SSF56349">
    <property type="entry name" value="DNA breaking-rejoining enzymes"/>
    <property type="match status" value="1"/>
</dbReference>
<dbReference type="Gene3D" id="1.10.443.10">
    <property type="entry name" value="Intergrase catalytic core"/>
    <property type="match status" value="1"/>
</dbReference>
<keyword evidence="2" id="KW-0233">DNA recombination</keyword>
<dbReference type="InterPro" id="IPR013762">
    <property type="entry name" value="Integrase-like_cat_sf"/>
</dbReference>
<dbReference type="Proteomes" id="UP000199074">
    <property type="component" value="Unassembled WGS sequence"/>
</dbReference>
<feature type="domain" description="Tyr recombinase" evidence="3">
    <location>
        <begin position="100"/>
        <end position="281"/>
    </location>
</feature>
<evidence type="ECO:0000313" key="5">
    <source>
        <dbReference type="Proteomes" id="UP000199074"/>
    </source>
</evidence>
<name>A0A1I7NAZ3_9HYPH</name>
<evidence type="ECO:0000259" key="3">
    <source>
        <dbReference type="PROSITE" id="PS51898"/>
    </source>
</evidence>
<reference evidence="4 5" key="1">
    <citation type="submission" date="2016-10" db="EMBL/GenBank/DDBJ databases">
        <authorList>
            <person name="de Groot N.N."/>
        </authorList>
    </citation>
    <scope>NUCLEOTIDE SEQUENCE [LARGE SCALE GENOMIC DNA]</scope>
    <source>
        <strain evidence="4 5">IPL20</strain>
    </source>
</reference>
<dbReference type="InterPro" id="IPR002104">
    <property type="entry name" value="Integrase_catalytic"/>
</dbReference>
<evidence type="ECO:0000256" key="2">
    <source>
        <dbReference type="ARBA" id="ARBA00023172"/>
    </source>
</evidence>